<evidence type="ECO:0000256" key="1">
    <source>
        <dbReference type="SAM" id="MobiDB-lite"/>
    </source>
</evidence>
<protein>
    <submittedName>
        <fullName evidence="2">Uncharacterized protein</fullName>
    </submittedName>
</protein>
<organism evidence="2 3">
    <name type="scientific">Portunus trituberculatus</name>
    <name type="common">Swimming crab</name>
    <name type="synonym">Neptunus trituberculatus</name>
    <dbReference type="NCBI Taxonomy" id="210409"/>
    <lineage>
        <taxon>Eukaryota</taxon>
        <taxon>Metazoa</taxon>
        <taxon>Ecdysozoa</taxon>
        <taxon>Arthropoda</taxon>
        <taxon>Crustacea</taxon>
        <taxon>Multicrustacea</taxon>
        <taxon>Malacostraca</taxon>
        <taxon>Eumalacostraca</taxon>
        <taxon>Eucarida</taxon>
        <taxon>Decapoda</taxon>
        <taxon>Pleocyemata</taxon>
        <taxon>Brachyura</taxon>
        <taxon>Eubrachyura</taxon>
        <taxon>Portunoidea</taxon>
        <taxon>Portunidae</taxon>
        <taxon>Portuninae</taxon>
        <taxon>Portunus</taxon>
    </lineage>
</organism>
<comment type="caution">
    <text evidence="2">The sequence shown here is derived from an EMBL/GenBank/DDBJ whole genome shotgun (WGS) entry which is preliminary data.</text>
</comment>
<sequence length="83" mass="9199">MPRPALPQPATTPAPSPTPLPTTLHNSPPRHRHSSTTSRVLIPSLTAIHSTSTFVLLSRPLYVHFLRLHSSLPSITLYFLTLR</sequence>
<evidence type="ECO:0000313" key="3">
    <source>
        <dbReference type="Proteomes" id="UP000324222"/>
    </source>
</evidence>
<dbReference type="Proteomes" id="UP000324222">
    <property type="component" value="Unassembled WGS sequence"/>
</dbReference>
<feature type="region of interest" description="Disordered" evidence="1">
    <location>
        <begin position="1"/>
        <end position="38"/>
    </location>
</feature>
<evidence type="ECO:0000313" key="2">
    <source>
        <dbReference type="EMBL" id="MPC44523.1"/>
    </source>
</evidence>
<accession>A0A5B7FHE0</accession>
<reference evidence="2 3" key="1">
    <citation type="submission" date="2019-05" db="EMBL/GenBank/DDBJ databases">
        <title>Another draft genome of Portunus trituberculatus and its Hox gene families provides insights of decapod evolution.</title>
        <authorList>
            <person name="Jeong J.-H."/>
            <person name="Song I."/>
            <person name="Kim S."/>
            <person name="Choi T."/>
            <person name="Kim D."/>
            <person name="Ryu S."/>
            <person name="Kim W."/>
        </authorList>
    </citation>
    <scope>NUCLEOTIDE SEQUENCE [LARGE SCALE GENOMIC DNA]</scope>
    <source>
        <tissue evidence="2">Muscle</tissue>
    </source>
</reference>
<name>A0A5B7FHE0_PORTR</name>
<dbReference type="EMBL" id="VSRR010006325">
    <property type="protein sequence ID" value="MPC44523.1"/>
    <property type="molecule type" value="Genomic_DNA"/>
</dbReference>
<dbReference type="AlphaFoldDB" id="A0A5B7FHE0"/>
<feature type="compositionally biased region" description="Pro residues" evidence="1">
    <location>
        <begin position="1"/>
        <end position="20"/>
    </location>
</feature>
<gene>
    <name evidence="2" type="ORF">E2C01_038196</name>
</gene>
<keyword evidence="3" id="KW-1185">Reference proteome</keyword>
<proteinExistence type="predicted"/>